<keyword evidence="1" id="KW-1133">Transmembrane helix</keyword>
<evidence type="ECO:0000313" key="2">
    <source>
        <dbReference type="EMBL" id="PDZ93837.1"/>
    </source>
</evidence>
<organism evidence="2 3">
    <name type="scientific">Bacillus cereus</name>
    <dbReference type="NCBI Taxonomy" id="1396"/>
    <lineage>
        <taxon>Bacteria</taxon>
        <taxon>Bacillati</taxon>
        <taxon>Bacillota</taxon>
        <taxon>Bacilli</taxon>
        <taxon>Bacillales</taxon>
        <taxon>Bacillaceae</taxon>
        <taxon>Bacillus</taxon>
        <taxon>Bacillus cereus group</taxon>
    </lineage>
</organism>
<dbReference type="Proteomes" id="UP000219922">
    <property type="component" value="Unassembled WGS sequence"/>
</dbReference>
<gene>
    <name evidence="2" type="ORF">CON36_37075</name>
</gene>
<accession>A0A9X6SRH3</accession>
<evidence type="ECO:0000256" key="1">
    <source>
        <dbReference type="SAM" id="Phobius"/>
    </source>
</evidence>
<feature type="transmembrane region" description="Helical" evidence="1">
    <location>
        <begin position="17"/>
        <end position="36"/>
    </location>
</feature>
<dbReference type="AlphaFoldDB" id="A0A9X6SRH3"/>
<reference evidence="2 3" key="1">
    <citation type="submission" date="2017-09" db="EMBL/GenBank/DDBJ databases">
        <title>Large-scale bioinformatics analysis of Bacillus genomes uncovers conserved roles of natural products in bacterial physiology.</title>
        <authorList>
            <consortium name="Agbiome Team Llc"/>
            <person name="Bleich R.M."/>
            <person name="Grubbs K.J."/>
            <person name="Santa Maria K.C."/>
            <person name="Allen S.E."/>
            <person name="Farag S."/>
            <person name="Shank E.A."/>
            <person name="Bowers A."/>
        </authorList>
    </citation>
    <scope>NUCLEOTIDE SEQUENCE [LARGE SCALE GENOMIC DNA]</scope>
    <source>
        <strain evidence="2 3">AFS092789</strain>
    </source>
</reference>
<keyword evidence="1" id="KW-0812">Transmembrane</keyword>
<proteinExistence type="predicted"/>
<protein>
    <submittedName>
        <fullName evidence="2">Uncharacterized protein</fullName>
    </submittedName>
</protein>
<name>A0A9X6SRH3_BACCE</name>
<sequence length="76" mass="8640">MGDRAITGQNKRFLKVLYFRIHVLCFMGTLGSGGYFWAKQMGIVDVKYVILITLLTAITAVCTHLPFSRKENILFL</sequence>
<keyword evidence="1" id="KW-0472">Membrane</keyword>
<feature type="transmembrane region" description="Helical" evidence="1">
    <location>
        <begin position="48"/>
        <end position="67"/>
    </location>
</feature>
<comment type="caution">
    <text evidence="2">The sequence shown here is derived from an EMBL/GenBank/DDBJ whole genome shotgun (WGS) entry which is preliminary data.</text>
</comment>
<dbReference type="EMBL" id="NVMX01000368">
    <property type="protein sequence ID" value="PDZ93837.1"/>
    <property type="molecule type" value="Genomic_DNA"/>
</dbReference>
<evidence type="ECO:0000313" key="3">
    <source>
        <dbReference type="Proteomes" id="UP000219922"/>
    </source>
</evidence>